<keyword evidence="3" id="KW-1185">Reference proteome</keyword>
<proteinExistence type="predicted"/>
<dbReference type="Proteomes" id="UP000887159">
    <property type="component" value="Unassembled WGS sequence"/>
</dbReference>
<feature type="region of interest" description="Disordered" evidence="1">
    <location>
        <begin position="94"/>
        <end position="116"/>
    </location>
</feature>
<dbReference type="EMBL" id="BMAU01021373">
    <property type="protein sequence ID" value="GFY25994.1"/>
    <property type="molecule type" value="Genomic_DNA"/>
</dbReference>
<organism evidence="2 3">
    <name type="scientific">Trichonephila clavipes</name>
    <name type="common">Golden silk orbweaver</name>
    <name type="synonym">Nephila clavipes</name>
    <dbReference type="NCBI Taxonomy" id="2585209"/>
    <lineage>
        <taxon>Eukaryota</taxon>
        <taxon>Metazoa</taxon>
        <taxon>Ecdysozoa</taxon>
        <taxon>Arthropoda</taxon>
        <taxon>Chelicerata</taxon>
        <taxon>Arachnida</taxon>
        <taxon>Araneae</taxon>
        <taxon>Araneomorphae</taxon>
        <taxon>Entelegynae</taxon>
        <taxon>Araneoidea</taxon>
        <taxon>Nephilidae</taxon>
        <taxon>Trichonephila</taxon>
    </lineage>
</organism>
<name>A0A8X6W0W6_TRICX</name>
<evidence type="ECO:0000313" key="3">
    <source>
        <dbReference type="Proteomes" id="UP000887159"/>
    </source>
</evidence>
<dbReference type="AlphaFoldDB" id="A0A8X6W0W6"/>
<gene>
    <name evidence="2" type="ORF">TNCV_1917441</name>
</gene>
<sequence length="116" mass="12983">MTLNKAAANSMKYKCDESWYFQYDSEAKPQSAEWNSQNSPQAKKPQGKFHSKPKQCSLTLFDTAHLAGASVNETSTYLGVSKHTVSKVMTNIVERQARQSKIGDQKKSPMKDIDGH</sequence>
<feature type="compositionally biased region" description="Basic and acidic residues" evidence="1">
    <location>
        <begin position="95"/>
        <end position="116"/>
    </location>
</feature>
<protein>
    <submittedName>
        <fullName evidence="2">Uncharacterized protein</fullName>
    </submittedName>
</protein>
<feature type="region of interest" description="Disordered" evidence="1">
    <location>
        <begin position="30"/>
        <end position="52"/>
    </location>
</feature>
<comment type="caution">
    <text evidence="2">The sequence shown here is derived from an EMBL/GenBank/DDBJ whole genome shotgun (WGS) entry which is preliminary data.</text>
</comment>
<accession>A0A8X6W0W6</accession>
<evidence type="ECO:0000256" key="1">
    <source>
        <dbReference type="SAM" id="MobiDB-lite"/>
    </source>
</evidence>
<reference evidence="2" key="1">
    <citation type="submission" date="2020-08" db="EMBL/GenBank/DDBJ databases">
        <title>Multicomponent nature underlies the extraordinary mechanical properties of spider dragline silk.</title>
        <authorList>
            <person name="Kono N."/>
            <person name="Nakamura H."/>
            <person name="Mori M."/>
            <person name="Yoshida Y."/>
            <person name="Ohtoshi R."/>
            <person name="Malay A.D."/>
            <person name="Moran D.A.P."/>
            <person name="Tomita M."/>
            <person name="Numata K."/>
            <person name="Arakawa K."/>
        </authorList>
    </citation>
    <scope>NUCLEOTIDE SEQUENCE</scope>
</reference>
<feature type="compositionally biased region" description="Polar residues" evidence="1">
    <location>
        <begin position="32"/>
        <end position="41"/>
    </location>
</feature>
<evidence type="ECO:0000313" key="2">
    <source>
        <dbReference type="EMBL" id="GFY25994.1"/>
    </source>
</evidence>